<dbReference type="Proteomes" id="UP000179807">
    <property type="component" value="Unassembled WGS sequence"/>
</dbReference>
<dbReference type="AlphaFoldDB" id="A0A1J4JJ43"/>
<gene>
    <name evidence="2" type="ORF">TRFO_36183</name>
</gene>
<dbReference type="VEuPathDB" id="TrichDB:TRFO_36183"/>
<dbReference type="EMBL" id="MLAK01001107">
    <property type="protein sequence ID" value="OHS97573.1"/>
    <property type="molecule type" value="Genomic_DNA"/>
</dbReference>
<feature type="compositionally biased region" description="Basic residues" evidence="1">
    <location>
        <begin position="46"/>
        <end position="58"/>
    </location>
</feature>
<evidence type="ECO:0000256" key="1">
    <source>
        <dbReference type="SAM" id="MobiDB-lite"/>
    </source>
</evidence>
<protein>
    <submittedName>
        <fullName evidence="2">Uncharacterized protein</fullName>
    </submittedName>
</protein>
<proteinExistence type="predicted"/>
<organism evidence="2 3">
    <name type="scientific">Tritrichomonas foetus</name>
    <dbReference type="NCBI Taxonomy" id="1144522"/>
    <lineage>
        <taxon>Eukaryota</taxon>
        <taxon>Metamonada</taxon>
        <taxon>Parabasalia</taxon>
        <taxon>Tritrichomonadida</taxon>
        <taxon>Tritrichomonadidae</taxon>
        <taxon>Tritrichomonas</taxon>
    </lineage>
</organism>
<evidence type="ECO:0000313" key="2">
    <source>
        <dbReference type="EMBL" id="OHS97573.1"/>
    </source>
</evidence>
<dbReference type="RefSeq" id="XP_068350710.1">
    <property type="nucleotide sequence ID" value="XM_068510676.1"/>
</dbReference>
<name>A0A1J4JJ43_9EUKA</name>
<feature type="region of interest" description="Disordered" evidence="1">
    <location>
        <begin position="79"/>
        <end position="137"/>
    </location>
</feature>
<reference evidence="2" key="1">
    <citation type="submission" date="2016-10" db="EMBL/GenBank/DDBJ databases">
        <authorList>
            <person name="Benchimol M."/>
            <person name="Almeida L.G."/>
            <person name="Vasconcelos A.T."/>
            <person name="Perreira-Neves A."/>
            <person name="Rosa I.A."/>
            <person name="Tasca T."/>
            <person name="Bogo M.R."/>
            <person name="de Souza W."/>
        </authorList>
    </citation>
    <scope>NUCLEOTIDE SEQUENCE [LARGE SCALE GENOMIC DNA]</scope>
    <source>
        <strain evidence="2">K</strain>
    </source>
</reference>
<accession>A0A1J4JJ43</accession>
<sequence length="455" mass="52598">MTFNNAELDDILSNVVDEDDGNDDMFLLPSQRKKAMNGNANERGNKTNKRGGKKRQPRQQRITIDQILENDGFGLDDAFQLNSDKLSPRNSDDSDDGWNVQGDDSNGRTKSPKKGETNQNQTKSKSDRKKTNSSRGMIEQIETSIKEYLNMSISSVKQTFIDEFNSLLDNSQNEQSMIDSFIFGLPSEIEDMVLSEIQIAKSSFVNKTNTILETIDSYLDPIGQITIDDNRQIGVKPPSIESLCDEVIKSKIGMSEKYEKPLQQYHNENEALLIRRRQKITNEEQTRINSPYMMFRVETEADEARIAIEEQFLEYRKKRLDEIRNDWKNDQIQLNGIYLNLKRDHDQIQLNFLQSGCDLILQQLQELSQKIPKSNLQTAIFNVKSFQVSSRECLNDIQMMRKQTQTEFSSLAARLGNHTHQERPFRLSKSERDDDRIAEIKRQLKTIRKKGTNYS</sequence>
<evidence type="ECO:0000313" key="3">
    <source>
        <dbReference type="Proteomes" id="UP000179807"/>
    </source>
</evidence>
<keyword evidence="3" id="KW-1185">Reference proteome</keyword>
<comment type="caution">
    <text evidence="2">The sequence shown here is derived from an EMBL/GenBank/DDBJ whole genome shotgun (WGS) entry which is preliminary data.</text>
</comment>
<dbReference type="GeneID" id="94845380"/>
<feature type="region of interest" description="Disordered" evidence="1">
    <location>
        <begin position="17"/>
        <end position="61"/>
    </location>
</feature>